<protein>
    <submittedName>
        <fullName evidence="2">Uncharacterized protein</fullName>
    </submittedName>
</protein>
<dbReference type="OrthoDB" id="9942249at2"/>
<gene>
    <name evidence="2" type="ORF">FDP22_19615</name>
</gene>
<name>A0A5B8FJB8_9RHOB</name>
<dbReference type="KEGG" id="ppru:FDP22_19615"/>
<organism evidence="2 3">
    <name type="scientific">Paroceanicella profunda</name>
    <dbReference type="NCBI Taxonomy" id="2579971"/>
    <lineage>
        <taxon>Bacteria</taxon>
        <taxon>Pseudomonadati</taxon>
        <taxon>Pseudomonadota</taxon>
        <taxon>Alphaproteobacteria</taxon>
        <taxon>Rhodobacterales</taxon>
        <taxon>Paracoccaceae</taxon>
        <taxon>Paroceanicella</taxon>
    </lineage>
</organism>
<proteinExistence type="predicted"/>
<sequence>MENTPKSRESGPRFAIHLFGSFRIRAQFRHNFLSRGNIRGRTPELGEIDKRQDASLYSGTGLHALTSPQATPPAAHGKAG</sequence>
<geneLocation type="plasmid" evidence="3">
    <name>pd4m1a</name>
</geneLocation>
<dbReference type="EMBL" id="CP040819">
    <property type="protein sequence ID" value="QDL94078.1"/>
    <property type="molecule type" value="Genomic_DNA"/>
</dbReference>
<feature type="region of interest" description="Disordered" evidence="1">
    <location>
        <begin position="59"/>
        <end position="80"/>
    </location>
</feature>
<evidence type="ECO:0000313" key="3">
    <source>
        <dbReference type="Proteomes" id="UP000305888"/>
    </source>
</evidence>
<evidence type="ECO:0000313" key="2">
    <source>
        <dbReference type="EMBL" id="QDL94078.1"/>
    </source>
</evidence>
<dbReference type="Proteomes" id="UP000305888">
    <property type="component" value="Plasmid pD4M1A"/>
</dbReference>
<keyword evidence="2" id="KW-0614">Plasmid</keyword>
<dbReference type="RefSeq" id="WP_138573429.1">
    <property type="nucleotide sequence ID" value="NZ_CP040819.1"/>
</dbReference>
<accession>A0A5B8FJB8</accession>
<dbReference type="AlphaFoldDB" id="A0A5B8FJB8"/>
<keyword evidence="3" id="KW-1185">Reference proteome</keyword>
<evidence type="ECO:0000256" key="1">
    <source>
        <dbReference type="SAM" id="MobiDB-lite"/>
    </source>
</evidence>
<reference evidence="2 3" key="1">
    <citation type="submission" date="2019-06" db="EMBL/GenBank/DDBJ databases">
        <title>Genome sequence of Rhodobacteraceae bacterium D4M1.</title>
        <authorList>
            <person name="Cao J."/>
        </authorList>
    </citation>
    <scope>NUCLEOTIDE SEQUENCE [LARGE SCALE GENOMIC DNA]</scope>
    <source>
        <strain evidence="2 3">D4M1</strain>
        <plasmid evidence="3">pd4m1a</plasmid>
    </source>
</reference>